<accession>A0A976GBK0</accession>
<dbReference type="GeneID" id="303491514"/>
<protein>
    <submittedName>
        <fullName evidence="2">Uncharacterized protein</fullName>
    </submittedName>
</protein>
<organism evidence="2 3">
    <name type="scientific">Cupriavidus oxalaticus</name>
    <dbReference type="NCBI Taxonomy" id="96344"/>
    <lineage>
        <taxon>Bacteria</taxon>
        <taxon>Pseudomonadati</taxon>
        <taxon>Pseudomonadota</taxon>
        <taxon>Betaproteobacteria</taxon>
        <taxon>Burkholderiales</taxon>
        <taxon>Burkholderiaceae</taxon>
        <taxon>Cupriavidus</taxon>
    </lineage>
</organism>
<keyword evidence="4" id="KW-1185">Reference proteome</keyword>
<name>A0A976GBK0_9BURK</name>
<evidence type="ECO:0000313" key="4">
    <source>
        <dbReference type="Proteomes" id="UP000623307"/>
    </source>
</evidence>
<reference evidence="1 4" key="2">
    <citation type="submission" date="2021-02" db="EMBL/GenBank/DDBJ databases">
        <title>Complete Genome Sequence of Cupriavidus oxalaticus Strain Ox1, a Soil Oxalate-Degrading Species.</title>
        <authorList>
            <person name="Palmieri F."/>
            <person name="Udriet P."/>
            <person name="Deuasquier M."/>
            <person name="Beaudoing E."/>
            <person name="Johnson S.L."/>
            <person name="Davenport K.W."/>
            <person name="Chain P.S."/>
            <person name="Bindschedler S."/>
            <person name="Junier P."/>
        </authorList>
    </citation>
    <scope>NUCLEOTIDE SEQUENCE [LARGE SCALE GENOMIC DNA]</scope>
    <source>
        <strain evidence="1 4">Ox1</strain>
    </source>
</reference>
<dbReference type="EMBL" id="OGUS01000131">
    <property type="protein sequence ID" value="SPC17385.1"/>
    <property type="molecule type" value="Genomic_DNA"/>
</dbReference>
<dbReference type="AlphaFoldDB" id="A0A976GBK0"/>
<dbReference type="OrthoDB" id="5574012at2"/>
<dbReference type="EMBL" id="CP069812">
    <property type="protein sequence ID" value="QRQ95414.1"/>
    <property type="molecule type" value="Genomic_DNA"/>
</dbReference>
<gene>
    <name evidence="2" type="ORF">CO2235_90259</name>
    <name evidence="1" type="ORF">JTE92_18340</name>
</gene>
<reference evidence="2 3" key="1">
    <citation type="submission" date="2018-01" db="EMBL/GenBank/DDBJ databases">
        <authorList>
            <person name="Clerissi C."/>
        </authorList>
    </citation>
    <scope>NUCLEOTIDE SEQUENCE [LARGE SCALE GENOMIC DNA]</scope>
    <source>
        <strain evidence="2">Cupriavidus oxalaticus LMG 2235</strain>
    </source>
</reference>
<dbReference type="Proteomes" id="UP000623307">
    <property type="component" value="Chromosome 2"/>
</dbReference>
<sequence>MAVTQADIDALNEAIASGERQVTLGGQSITYRSVDDLIKARADLEAQLAKQLGKTRPRRVYLYQNGRGY</sequence>
<evidence type="ECO:0000313" key="3">
    <source>
        <dbReference type="Proteomes" id="UP000256862"/>
    </source>
</evidence>
<dbReference type="RefSeq" id="WP_063238560.1">
    <property type="nucleotide sequence ID" value="NZ_CP069810.1"/>
</dbReference>
<evidence type="ECO:0000313" key="2">
    <source>
        <dbReference type="EMBL" id="SPC17385.1"/>
    </source>
</evidence>
<evidence type="ECO:0000313" key="1">
    <source>
        <dbReference type="EMBL" id="QRQ95414.1"/>
    </source>
</evidence>
<dbReference type="NCBIfam" id="NF047331">
    <property type="entry name" value="phage_HTJ"/>
    <property type="match status" value="1"/>
</dbReference>
<dbReference type="Proteomes" id="UP000256862">
    <property type="component" value="Chromosome CO2235"/>
</dbReference>
<proteinExistence type="predicted"/>